<sequence length="432" mass="48924">MHWIKRIVFLIVGLIALVAISLFAYKSYRASKAADIRIPKESIAIAKLHVDELIWDMFRNSMANYDAYYGSSTDTTGKERPKVWNSGMDIPAVLYGFQLPDTAKRFYAVLDVTNRAKAVRFIQEQLQLGLDSAAGLDNLYSTRNLKLLLGEKNAVIMVGKGLNLVQMQALATADQQDWILGKEFFKMDSPDADLILTDRSTNWAGIDFGNGKISLKGEYAADYLRYPRNPRINKNAFKDPEVVLQVDANLDFGLLLKHHEEAIKKLDLPIDSVENFVGSYAALQVRSGSVAQRDTVITYAYDDNFEMTEQQEIQETLVPNIQFQVQASPHLMGYLPEKLFYTFHKWQGQEMIHMATAKEERSTPTFEPSTSSIQLTYHKKPDMGAVLGWFPKYDLIESMDVKGVANSDNKLQITGDILLIDAKINSFYQIFK</sequence>
<dbReference type="Proteomes" id="UP000236731">
    <property type="component" value="Unassembled WGS sequence"/>
</dbReference>
<protein>
    <submittedName>
        <fullName evidence="2">Uncharacterized protein</fullName>
    </submittedName>
</protein>
<name>A0A1H5YJC4_9SPHI</name>
<feature type="transmembrane region" description="Helical" evidence="1">
    <location>
        <begin position="7"/>
        <end position="25"/>
    </location>
</feature>
<dbReference type="AlphaFoldDB" id="A0A1H5YJC4"/>
<gene>
    <name evidence="2" type="ORF">SAMN05421877_10624</name>
</gene>
<dbReference type="OrthoDB" id="637901at2"/>
<keyword evidence="1" id="KW-1133">Transmembrane helix</keyword>
<reference evidence="3" key="1">
    <citation type="submission" date="2016-10" db="EMBL/GenBank/DDBJ databases">
        <authorList>
            <person name="Varghese N."/>
            <person name="Submissions S."/>
        </authorList>
    </citation>
    <scope>NUCLEOTIDE SEQUENCE [LARGE SCALE GENOMIC DNA]</scope>
    <source>
        <strain evidence="3">DSM 22361</strain>
    </source>
</reference>
<accession>A0A1H5YJC4</accession>
<evidence type="ECO:0000313" key="3">
    <source>
        <dbReference type="Proteomes" id="UP000236731"/>
    </source>
</evidence>
<evidence type="ECO:0000256" key="1">
    <source>
        <dbReference type="SAM" id="Phobius"/>
    </source>
</evidence>
<dbReference type="EMBL" id="FNUT01000006">
    <property type="protein sequence ID" value="SEG24168.1"/>
    <property type="molecule type" value="Genomic_DNA"/>
</dbReference>
<keyword evidence="1" id="KW-0812">Transmembrane</keyword>
<keyword evidence="1" id="KW-0472">Membrane</keyword>
<proteinExistence type="predicted"/>
<evidence type="ECO:0000313" key="2">
    <source>
        <dbReference type="EMBL" id="SEG24168.1"/>
    </source>
</evidence>
<organism evidence="2 3">
    <name type="scientific">Sphingobacterium lactis</name>
    <dbReference type="NCBI Taxonomy" id="797291"/>
    <lineage>
        <taxon>Bacteria</taxon>
        <taxon>Pseudomonadati</taxon>
        <taxon>Bacteroidota</taxon>
        <taxon>Sphingobacteriia</taxon>
        <taxon>Sphingobacteriales</taxon>
        <taxon>Sphingobacteriaceae</taxon>
        <taxon>Sphingobacterium</taxon>
    </lineage>
</organism>
<keyword evidence="3" id="KW-1185">Reference proteome</keyword>
<dbReference type="RefSeq" id="WP_103906212.1">
    <property type="nucleotide sequence ID" value="NZ_CP049246.1"/>
</dbReference>